<name>A0ABX1CQH7_9SPHN</name>
<keyword evidence="12" id="KW-1185">Reference proteome</keyword>
<comment type="caution">
    <text evidence="11">The sequence shown here is derived from an EMBL/GenBank/DDBJ whole genome shotgun (WGS) entry which is preliminary data.</text>
</comment>
<keyword evidence="8 9" id="KW-0092">Biotin</keyword>
<evidence type="ECO:0000256" key="8">
    <source>
        <dbReference type="ARBA" id="ARBA00023267"/>
    </source>
</evidence>
<evidence type="ECO:0000256" key="9">
    <source>
        <dbReference type="RuleBase" id="RU364072"/>
    </source>
</evidence>
<protein>
    <recommendedName>
        <fullName evidence="3 9">Biotin carboxyl carrier protein of acetyl-CoA carboxylase</fullName>
    </recommendedName>
</protein>
<dbReference type="InterPro" id="IPR001249">
    <property type="entry name" value="AcCoA_biotinCC"/>
</dbReference>
<dbReference type="PROSITE" id="PS00188">
    <property type="entry name" value="BIOTIN"/>
    <property type="match status" value="1"/>
</dbReference>
<sequence>MADETHMKVDVELVRQLAELLDATHLTEIEVEDGDRKIRVARKAAAVTAAPVAYAPAPAAAPATTPPVVDVGGPSAAVSANAVRSPMVGTVYLAADPGAKPFVSVGQSVAAGDTLLIVEAMKVMNPITAPSAGTVKAVLVDNGQPVEFDQPLVVVE</sequence>
<evidence type="ECO:0000313" key="12">
    <source>
        <dbReference type="Proteomes" id="UP000732399"/>
    </source>
</evidence>
<dbReference type="RefSeq" id="WP_168134450.1">
    <property type="nucleotide sequence ID" value="NZ_JAAVJH010000005.1"/>
</dbReference>
<evidence type="ECO:0000256" key="2">
    <source>
        <dbReference type="ARBA" id="ARBA00005194"/>
    </source>
</evidence>
<keyword evidence="4 9" id="KW-0444">Lipid biosynthesis</keyword>
<reference evidence="11 12" key="1">
    <citation type="submission" date="2020-03" db="EMBL/GenBank/DDBJ databases">
        <authorList>
            <person name="Wang L."/>
            <person name="He N."/>
            <person name="Li Y."/>
            <person name="Fang Y."/>
            <person name="Zhang F."/>
        </authorList>
    </citation>
    <scope>NUCLEOTIDE SEQUENCE [LARGE SCALE GENOMIC DNA]</scope>
    <source>
        <strain evidence="11 12">36D10-4-7</strain>
    </source>
</reference>
<dbReference type="Gene3D" id="2.40.50.100">
    <property type="match status" value="1"/>
</dbReference>
<proteinExistence type="predicted"/>
<keyword evidence="5 9" id="KW-0276">Fatty acid metabolism</keyword>
<comment type="function">
    <text evidence="1 9">This protein is a component of the acetyl coenzyme A carboxylase complex; first, biotin carboxylase catalyzes the carboxylation of the carrier protein and then the transcarboxylase transfers the carboxyl group to form malonyl-CoA.</text>
</comment>
<evidence type="ECO:0000256" key="1">
    <source>
        <dbReference type="ARBA" id="ARBA00003761"/>
    </source>
</evidence>
<evidence type="ECO:0000256" key="6">
    <source>
        <dbReference type="ARBA" id="ARBA00023098"/>
    </source>
</evidence>
<dbReference type="InterPro" id="IPR001882">
    <property type="entry name" value="Biotin_BS"/>
</dbReference>
<dbReference type="SUPFAM" id="SSF51230">
    <property type="entry name" value="Single hybrid motif"/>
    <property type="match status" value="1"/>
</dbReference>
<dbReference type="CDD" id="cd06850">
    <property type="entry name" value="biotinyl_domain"/>
    <property type="match status" value="1"/>
</dbReference>
<dbReference type="PANTHER" id="PTHR45266:SF3">
    <property type="entry name" value="OXALOACETATE DECARBOXYLASE ALPHA CHAIN"/>
    <property type="match status" value="1"/>
</dbReference>
<evidence type="ECO:0000313" key="11">
    <source>
        <dbReference type="EMBL" id="NJR78918.1"/>
    </source>
</evidence>
<accession>A0ABX1CQH7</accession>
<gene>
    <name evidence="11" type="primary">accB</name>
    <name evidence="11" type="ORF">HBH26_09995</name>
</gene>
<organism evidence="11 12">
    <name type="scientific">Sphingomonas corticis</name>
    <dbReference type="NCBI Taxonomy" id="2722791"/>
    <lineage>
        <taxon>Bacteria</taxon>
        <taxon>Pseudomonadati</taxon>
        <taxon>Pseudomonadota</taxon>
        <taxon>Alphaproteobacteria</taxon>
        <taxon>Sphingomonadales</taxon>
        <taxon>Sphingomonadaceae</taxon>
        <taxon>Sphingomonas</taxon>
    </lineage>
</organism>
<dbReference type="PANTHER" id="PTHR45266">
    <property type="entry name" value="OXALOACETATE DECARBOXYLASE ALPHA CHAIN"/>
    <property type="match status" value="1"/>
</dbReference>
<dbReference type="Proteomes" id="UP000732399">
    <property type="component" value="Unassembled WGS sequence"/>
</dbReference>
<keyword evidence="7 9" id="KW-0275">Fatty acid biosynthesis</keyword>
<keyword evidence="6 9" id="KW-0443">Lipid metabolism</keyword>
<feature type="domain" description="Lipoyl-binding" evidence="10">
    <location>
        <begin position="68"/>
        <end position="156"/>
    </location>
</feature>
<evidence type="ECO:0000256" key="7">
    <source>
        <dbReference type="ARBA" id="ARBA00023160"/>
    </source>
</evidence>
<dbReference type="EMBL" id="JAAVJH010000005">
    <property type="protein sequence ID" value="NJR78918.1"/>
    <property type="molecule type" value="Genomic_DNA"/>
</dbReference>
<dbReference type="InterPro" id="IPR011053">
    <property type="entry name" value="Single_hybrid_motif"/>
</dbReference>
<evidence type="ECO:0000256" key="4">
    <source>
        <dbReference type="ARBA" id="ARBA00022516"/>
    </source>
</evidence>
<dbReference type="InterPro" id="IPR050709">
    <property type="entry name" value="Biotin_Carboxyl_Carrier/Decarb"/>
</dbReference>
<dbReference type="PROSITE" id="PS50968">
    <property type="entry name" value="BIOTINYL_LIPOYL"/>
    <property type="match status" value="1"/>
</dbReference>
<dbReference type="Pfam" id="PF00364">
    <property type="entry name" value="Biotin_lipoyl"/>
    <property type="match status" value="1"/>
</dbReference>
<evidence type="ECO:0000259" key="10">
    <source>
        <dbReference type="PROSITE" id="PS50968"/>
    </source>
</evidence>
<dbReference type="InterPro" id="IPR000089">
    <property type="entry name" value="Biotin_lipoyl"/>
</dbReference>
<evidence type="ECO:0000256" key="3">
    <source>
        <dbReference type="ARBA" id="ARBA00017562"/>
    </source>
</evidence>
<evidence type="ECO:0000256" key="5">
    <source>
        <dbReference type="ARBA" id="ARBA00022832"/>
    </source>
</evidence>
<dbReference type="PRINTS" id="PR01071">
    <property type="entry name" value="ACOABIOTINCC"/>
</dbReference>
<dbReference type="NCBIfam" id="TIGR00531">
    <property type="entry name" value="BCCP"/>
    <property type="match status" value="1"/>
</dbReference>
<comment type="pathway">
    <text evidence="2 9">Lipid metabolism; fatty acid biosynthesis.</text>
</comment>